<dbReference type="Proteomes" id="UP001060414">
    <property type="component" value="Chromosome"/>
</dbReference>
<dbReference type="SUPFAM" id="SSF54523">
    <property type="entry name" value="Pili subunits"/>
    <property type="match status" value="1"/>
</dbReference>
<dbReference type="Pfam" id="PF07963">
    <property type="entry name" value="N_methyl"/>
    <property type="match status" value="1"/>
</dbReference>
<keyword evidence="3" id="KW-1185">Reference proteome</keyword>
<proteinExistence type="predicted"/>
<feature type="transmembrane region" description="Helical" evidence="1">
    <location>
        <begin position="12"/>
        <end position="36"/>
    </location>
</feature>
<organism evidence="2 3">
    <name type="scientific">Geoalkalibacter halelectricus</name>
    <dbReference type="NCBI Taxonomy" id="2847045"/>
    <lineage>
        <taxon>Bacteria</taxon>
        <taxon>Pseudomonadati</taxon>
        <taxon>Thermodesulfobacteriota</taxon>
        <taxon>Desulfuromonadia</taxon>
        <taxon>Desulfuromonadales</taxon>
        <taxon>Geoalkalibacteraceae</taxon>
        <taxon>Geoalkalibacter</taxon>
    </lineage>
</organism>
<evidence type="ECO:0000256" key="1">
    <source>
        <dbReference type="SAM" id="Phobius"/>
    </source>
</evidence>
<name>A0ABY5ZLH6_9BACT</name>
<keyword evidence="1" id="KW-1133">Transmembrane helix</keyword>
<dbReference type="EMBL" id="CP092109">
    <property type="protein sequence ID" value="UWZ79556.1"/>
    <property type="molecule type" value="Genomic_DNA"/>
</dbReference>
<keyword evidence="1" id="KW-0472">Membrane</keyword>
<evidence type="ECO:0000313" key="2">
    <source>
        <dbReference type="EMBL" id="UWZ79556.1"/>
    </source>
</evidence>
<dbReference type="InterPro" id="IPR045584">
    <property type="entry name" value="Pilin-like"/>
</dbReference>
<protein>
    <submittedName>
        <fullName evidence="2">Prepilin-type N-terminal cleavage/methylation domain-containing protein</fullName>
    </submittedName>
</protein>
<dbReference type="RefSeq" id="WP_260747908.1">
    <property type="nucleotide sequence ID" value="NZ_CP092109.1"/>
</dbReference>
<accession>A0ABY5ZLH6</accession>
<gene>
    <name evidence="2" type="ORF">L9S41_18025</name>
</gene>
<dbReference type="PROSITE" id="PS00409">
    <property type="entry name" value="PROKAR_NTER_METHYL"/>
    <property type="match status" value="1"/>
</dbReference>
<reference evidence="2" key="1">
    <citation type="journal article" date="2022" name="Environ. Microbiol.">
        <title>Geoalkalibacter halelectricus SAP #1 sp. nov. possessing extracellular electron transfer and mineral#reducing capabilities from a haloalkaline environment.</title>
        <authorList>
            <person name="Yadav S."/>
            <person name="Singh R."/>
            <person name="Sundharam S.S."/>
            <person name="Chaudhary S."/>
            <person name="Krishnamurthi S."/>
            <person name="Patil S.A."/>
        </authorList>
    </citation>
    <scope>NUCLEOTIDE SEQUENCE</scope>
    <source>
        <strain evidence="2">SAP-1</strain>
    </source>
</reference>
<dbReference type="InterPro" id="IPR012902">
    <property type="entry name" value="N_methyl_site"/>
</dbReference>
<dbReference type="NCBIfam" id="TIGR02532">
    <property type="entry name" value="IV_pilin_GFxxxE"/>
    <property type="match status" value="1"/>
</dbReference>
<sequence>MTRTAPHRDQGGFTLIEVLIVTALLGVVMAAVFALVQTSQRHAHTSEEVVEVQQNLRVALERMSRDLRLAGLGVADEDIFVARPDFLRCEGLDDDGDCLDSNALIFRTLSAPGQIARINDELTTTAAEHVLRVASADMARLFHEEDYVVNPVYVRIFRPATRVQPLDRVFQVMAANPDSADPTLTLNGFNTSVSLRPGDLIARVEVRPGVVDPNSNPPEHPNQIRYRLVRAESADEDQFLLARIPTGVDPDDRDAFEILASKITGVTFEYFQDNQGDVRAVRITLTGATDATRTGVAGYLAPGQDNNVRTRSLTTVVQLRNR</sequence>
<evidence type="ECO:0000313" key="3">
    <source>
        <dbReference type="Proteomes" id="UP001060414"/>
    </source>
</evidence>
<keyword evidence="1" id="KW-0812">Transmembrane</keyword>